<feature type="transmembrane region" description="Helical" evidence="1">
    <location>
        <begin position="180"/>
        <end position="203"/>
    </location>
</feature>
<keyword evidence="1" id="KW-0812">Transmembrane</keyword>
<sequence length="353" mass="38992">MTNERSPIPLWWPIAGFALCVLSLLACLWDPQAALRAWLGSAFFWSGIPIGALLLLMTMRLIPGGWANELLVFAETATLLMPLAALMFIPVLLGIGSIYDWADQPPRNAFQSIYLIPWFFAARTLIWFALLGAFTFLLSQRRGNFTILSCIGLLIFVPMSTMIAVDWIMSLDPAFSSSGFGLYILSSQVGTSLVWISGTALLLKPHLRRISLLSGLLLLLLLLWTYFAFMQYIITWSGNLPQGVLWYKRQSSEGWSHVEWAISGLHLLPAFILMLPVRSSKTWLFAMCVAVLAGKILEASWLTLTGVTSPLSLGLFVLSLSGTGLIVATAFMETFRYRVSARSPSSVEVGEAS</sequence>
<proteinExistence type="predicted"/>
<dbReference type="RefSeq" id="WP_224311844.1">
    <property type="nucleotide sequence ID" value="NZ_JAIRBM010000003.1"/>
</dbReference>
<feature type="transmembrane region" description="Helical" evidence="1">
    <location>
        <begin position="282"/>
        <end position="304"/>
    </location>
</feature>
<dbReference type="Proteomes" id="UP000704176">
    <property type="component" value="Unassembled WGS sequence"/>
</dbReference>
<feature type="transmembrane region" description="Helical" evidence="1">
    <location>
        <begin position="310"/>
        <end position="332"/>
    </location>
</feature>
<feature type="transmembrane region" description="Helical" evidence="1">
    <location>
        <begin position="145"/>
        <end position="168"/>
    </location>
</feature>
<feature type="transmembrane region" description="Helical" evidence="1">
    <location>
        <begin position="70"/>
        <end position="95"/>
    </location>
</feature>
<dbReference type="EMBL" id="JAIRBM010000003">
    <property type="protein sequence ID" value="MBZ6075702.1"/>
    <property type="molecule type" value="Genomic_DNA"/>
</dbReference>
<feature type="transmembrane region" description="Helical" evidence="1">
    <location>
        <begin position="254"/>
        <end position="275"/>
    </location>
</feature>
<evidence type="ECO:0000313" key="3">
    <source>
        <dbReference type="Proteomes" id="UP000704176"/>
    </source>
</evidence>
<keyword evidence="1" id="KW-0472">Membrane</keyword>
<dbReference type="PANTHER" id="PTHR43044:SF1">
    <property type="entry name" value="QUINOL:CYTOCHROME C OXIDOREDUCTASE QUINONE-BINDING SUBUNIT 2"/>
    <property type="match status" value="1"/>
</dbReference>
<feature type="transmembrane region" description="Helical" evidence="1">
    <location>
        <begin position="37"/>
        <end position="58"/>
    </location>
</feature>
<organism evidence="2 3">
    <name type="scientific">Microvirga puerhi</name>
    <dbReference type="NCBI Taxonomy" id="2876078"/>
    <lineage>
        <taxon>Bacteria</taxon>
        <taxon>Pseudomonadati</taxon>
        <taxon>Pseudomonadota</taxon>
        <taxon>Alphaproteobacteria</taxon>
        <taxon>Hyphomicrobiales</taxon>
        <taxon>Methylobacteriaceae</taxon>
        <taxon>Microvirga</taxon>
    </lineage>
</organism>
<accession>A0ABS7VL22</accession>
<comment type="caution">
    <text evidence="2">The sequence shown here is derived from an EMBL/GenBank/DDBJ whole genome shotgun (WGS) entry which is preliminary data.</text>
</comment>
<feature type="transmembrane region" description="Helical" evidence="1">
    <location>
        <begin position="115"/>
        <end position="138"/>
    </location>
</feature>
<name>A0ABS7VL22_9HYPH</name>
<evidence type="ECO:0000256" key="1">
    <source>
        <dbReference type="SAM" id="Phobius"/>
    </source>
</evidence>
<dbReference type="PANTHER" id="PTHR43044">
    <property type="match status" value="1"/>
</dbReference>
<evidence type="ECO:0008006" key="4">
    <source>
        <dbReference type="Google" id="ProtNLM"/>
    </source>
</evidence>
<dbReference type="PROSITE" id="PS51257">
    <property type="entry name" value="PROKAR_LIPOPROTEIN"/>
    <property type="match status" value="1"/>
</dbReference>
<reference evidence="2 3" key="1">
    <citation type="submission" date="2021-09" db="EMBL/GenBank/DDBJ databases">
        <title>The complete genome sequence of a new microorganism.</title>
        <authorList>
            <person name="Zi Z."/>
        </authorList>
    </citation>
    <scope>NUCLEOTIDE SEQUENCE [LARGE SCALE GENOMIC DNA]</scope>
    <source>
        <strain evidence="2 3">WGZ8</strain>
    </source>
</reference>
<protein>
    <recommendedName>
        <fullName evidence="4">Quinol:cytochrome c oxidoreductase quinone-binding subunit 2</fullName>
    </recommendedName>
</protein>
<evidence type="ECO:0000313" key="2">
    <source>
        <dbReference type="EMBL" id="MBZ6075702.1"/>
    </source>
</evidence>
<keyword evidence="3" id="KW-1185">Reference proteome</keyword>
<gene>
    <name evidence="2" type="ORF">K9B37_05295</name>
</gene>
<feature type="transmembrane region" description="Helical" evidence="1">
    <location>
        <begin position="12"/>
        <end position="31"/>
    </location>
</feature>
<keyword evidence="1" id="KW-1133">Transmembrane helix</keyword>
<feature type="transmembrane region" description="Helical" evidence="1">
    <location>
        <begin position="210"/>
        <end position="234"/>
    </location>
</feature>